<dbReference type="PANTHER" id="PTHR33067:SF15">
    <property type="entry name" value="RNA-DIRECTED DNA POLYMERASE"/>
    <property type="match status" value="1"/>
</dbReference>
<dbReference type="AlphaFoldDB" id="A0A6P6W3P0"/>
<dbReference type="InterPro" id="IPR021109">
    <property type="entry name" value="Peptidase_aspartic_dom_sf"/>
</dbReference>
<dbReference type="Proteomes" id="UP001652660">
    <property type="component" value="Chromosome 2e"/>
</dbReference>
<gene>
    <name evidence="3" type="primary">LOC113729020</name>
</gene>
<evidence type="ECO:0000313" key="3">
    <source>
        <dbReference type="RefSeq" id="XP_027109151.2"/>
    </source>
</evidence>
<accession>A0A6P6W3P0</accession>
<feature type="region of interest" description="Disordered" evidence="1">
    <location>
        <begin position="1"/>
        <end position="65"/>
    </location>
</feature>
<dbReference type="RefSeq" id="XP_027109151.2">
    <property type="nucleotide sequence ID" value="XM_027253350.2"/>
</dbReference>
<dbReference type="PANTHER" id="PTHR33067">
    <property type="entry name" value="RNA-DIRECTED DNA POLYMERASE-RELATED"/>
    <property type="match status" value="1"/>
</dbReference>
<dbReference type="Gene3D" id="2.40.70.10">
    <property type="entry name" value="Acid Proteases"/>
    <property type="match status" value="1"/>
</dbReference>
<keyword evidence="2" id="KW-1185">Reference proteome</keyword>
<dbReference type="OrthoDB" id="5597136at2759"/>
<organism evidence="2 3">
    <name type="scientific">Coffea arabica</name>
    <name type="common">Arabian coffee</name>
    <dbReference type="NCBI Taxonomy" id="13443"/>
    <lineage>
        <taxon>Eukaryota</taxon>
        <taxon>Viridiplantae</taxon>
        <taxon>Streptophyta</taxon>
        <taxon>Embryophyta</taxon>
        <taxon>Tracheophyta</taxon>
        <taxon>Spermatophyta</taxon>
        <taxon>Magnoliopsida</taxon>
        <taxon>eudicotyledons</taxon>
        <taxon>Gunneridae</taxon>
        <taxon>Pentapetalae</taxon>
        <taxon>asterids</taxon>
        <taxon>lamiids</taxon>
        <taxon>Gentianales</taxon>
        <taxon>Rubiaceae</taxon>
        <taxon>Ixoroideae</taxon>
        <taxon>Gardenieae complex</taxon>
        <taxon>Bertiereae - Coffeeae clade</taxon>
        <taxon>Coffeeae</taxon>
        <taxon>Coffea</taxon>
    </lineage>
</organism>
<evidence type="ECO:0000256" key="1">
    <source>
        <dbReference type="SAM" id="MobiDB-lite"/>
    </source>
</evidence>
<reference evidence="2" key="1">
    <citation type="journal article" date="2025" name="Foods">
        <title>Unveiling the Microbial Signatures of Arabica Coffee Cherries: Insights into Ripeness Specific Diversity, Functional Traits, and Implications for Quality and Safety.</title>
        <authorList>
            <consortium name="RefSeq"/>
            <person name="Tenea G.N."/>
            <person name="Cifuentes V."/>
            <person name="Reyes P."/>
            <person name="Cevallos-Vallejos M."/>
        </authorList>
    </citation>
    <scope>NUCLEOTIDE SEQUENCE [LARGE SCALE GENOMIC DNA]</scope>
</reference>
<dbReference type="CDD" id="cd00303">
    <property type="entry name" value="retropepsin_like"/>
    <property type="match status" value="1"/>
</dbReference>
<evidence type="ECO:0000313" key="2">
    <source>
        <dbReference type="Proteomes" id="UP001652660"/>
    </source>
</evidence>
<name>A0A6P6W3P0_COFAR</name>
<dbReference type="GeneID" id="113729020"/>
<dbReference type="SUPFAM" id="SSF50630">
    <property type="entry name" value="Acid proteases"/>
    <property type="match status" value="1"/>
</dbReference>
<protein>
    <submittedName>
        <fullName evidence="3">Uncharacterized protein</fullName>
    </submittedName>
</protein>
<sequence>MVGGVPAPRRQYNPYSNTYNSGWRDHPNFNYGNRPQNSFSNRPPGFQQPWQPKPQPSPSNSGGSLEDIVKSLATSTTQLQQETRFLVTSTAQFQQETKLGIKNLETQISHMATAINRLESQVLEKLPSQPEANPKNMSAMTLRSGKEVEGLAKTKKAEKEKEVLDVFRKIEINIPLLEAIKQVPKYAKFLKDLYTDKRKLRGDERVAVGENVLAILQRKLSPKCGDPDIFTIPCKIGNTPIRKAMLDLGASINVMPKIIYASLNLGPLKETAIIIQLTDRTNAYPEELVEDVLIQVNELVFPTDFYILDMGDEKSLNLLPILLGRPFLSTARTKIDVNKGTLSMEFDGKMVNFNIFEAMKYPEESNSVFALSVIEPIVQEIFELDGKDALEVALTKPLELGVALNMDMRDELHRAVEALHSLPTVSPRYELTSLFVPKIQTKLLLSVVQAPELEFKFLPKHLKYAFLGDRKTLL</sequence>
<reference evidence="3" key="2">
    <citation type="submission" date="2025-08" db="UniProtKB">
        <authorList>
            <consortium name="RefSeq"/>
        </authorList>
    </citation>
    <scope>IDENTIFICATION</scope>
    <source>
        <tissue evidence="3">Leaves</tissue>
    </source>
</reference>
<feature type="compositionally biased region" description="Polar residues" evidence="1">
    <location>
        <begin position="30"/>
        <end position="41"/>
    </location>
</feature>
<proteinExistence type="predicted"/>